<dbReference type="AlphaFoldDB" id="A0A1H2EKI0"/>
<keyword evidence="2" id="KW-1185">Reference proteome</keyword>
<sequence length="84" mass="9713">MRDAKQFIPVNQSTNYRKKHPYSLWRRARNFAFTCSFGFFANPIIDDTGSPLLSKEPVPDQNIITEMTAPWVPFVRLQPEANVV</sequence>
<organism evidence="1 2">
    <name type="scientific">Nitrosomonas ureae</name>
    <dbReference type="NCBI Taxonomy" id="44577"/>
    <lineage>
        <taxon>Bacteria</taxon>
        <taxon>Pseudomonadati</taxon>
        <taxon>Pseudomonadota</taxon>
        <taxon>Betaproteobacteria</taxon>
        <taxon>Nitrosomonadales</taxon>
        <taxon>Nitrosomonadaceae</taxon>
        <taxon>Nitrosomonas</taxon>
    </lineage>
</organism>
<protein>
    <submittedName>
        <fullName evidence="1">Uncharacterized protein</fullName>
    </submittedName>
</protein>
<dbReference type="Proteomes" id="UP000182882">
    <property type="component" value="Unassembled WGS sequence"/>
</dbReference>
<reference evidence="2" key="1">
    <citation type="submission" date="2016-10" db="EMBL/GenBank/DDBJ databases">
        <authorList>
            <person name="Varghese N."/>
            <person name="Submissions S."/>
        </authorList>
    </citation>
    <scope>NUCLEOTIDE SEQUENCE [LARGE SCALE GENOMIC DNA]</scope>
    <source>
        <strain evidence="2">Nm10</strain>
    </source>
</reference>
<evidence type="ECO:0000313" key="1">
    <source>
        <dbReference type="EMBL" id="SDT95590.1"/>
    </source>
</evidence>
<gene>
    <name evidence="1" type="ORF">SAMN05216406_11358</name>
</gene>
<proteinExistence type="predicted"/>
<accession>A0A1H2EKI0</accession>
<dbReference type="EMBL" id="FNLN01000013">
    <property type="protein sequence ID" value="SDT95590.1"/>
    <property type="molecule type" value="Genomic_DNA"/>
</dbReference>
<name>A0A1H2EKI0_9PROT</name>
<evidence type="ECO:0000313" key="2">
    <source>
        <dbReference type="Proteomes" id="UP000182882"/>
    </source>
</evidence>